<dbReference type="OrthoDB" id="3946749at2759"/>
<proteinExistence type="predicted"/>
<accession>M3D4U5</accession>
<feature type="region of interest" description="Disordered" evidence="1">
    <location>
        <begin position="375"/>
        <end position="397"/>
    </location>
</feature>
<feature type="compositionally biased region" description="Polar residues" evidence="1">
    <location>
        <begin position="582"/>
        <end position="594"/>
    </location>
</feature>
<feature type="compositionally biased region" description="Polar residues" evidence="1">
    <location>
        <begin position="557"/>
        <end position="567"/>
    </location>
</feature>
<feature type="compositionally biased region" description="Low complexity" evidence="1">
    <location>
        <begin position="160"/>
        <end position="177"/>
    </location>
</feature>
<feature type="compositionally biased region" description="Basic and acidic residues" evidence="1">
    <location>
        <begin position="17"/>
        <end position="26"/>
    </location>
</feature>
<reference evidence="2 3" key="1">
    <citation type="journal article" date="2012" name="PLoS Pathog.">
        <title>Diverse lifestyles and strategies of plant pathogenesis encoded in the genomes of eighteen Dothideomycetes fungi.</title>
        <authorList>
            <person name="Ohm R.A."/>
            <person name="Feau N."/>
            <person name="Henrissat B."/>
            <person name="Schoch C.L."/>
            <person name="Horwitz B.A."/>
            <person name="Barry K.W."/>
            <person name="Condon B.J."/>
            <person name="Copeland A.C."/>
            <person name="Dhillon B."/>
            <person name="Glaser F."/>
            <person name="Hesse C.N."/>
            <person name="Kosti I."/>
            <person name="LaButti K."/>
            <person name="Lindquist E.A."/>
            <person name="Lucas S."/>
            <person name="Salamov A.A."/>
            <person name="Bradshaw R.E."/>
            <person name="Ciuffetti L."/>
            <person name="Hamelin R.C."/>
            <person name="Kema G.H.J."/>
            <person name="Lawrence C."/>
            <person name="Scott J.A."/>
            <person name="Spatafora J.W."/>
            <person name="Turgeon B.G."/>
            <person name="de Wit P.J.G.M."/>
            <person name="Zhong S."/>
            <person name="Goodwin S.B."/>
            <person name="Grigoriev I.V."/>
        </authorList>
    </citation>
    <scope>NUCLEOTIDE SEQUENCE [LARGE SCALE GENOMIC DNA]</scope>
    <source>
        <strain evidence="2 3">SO2202</strain>
    </source>
</reference>
<feature type="region of interest" description="Disordered" evidence="1">
    <location>
        <begin position="89"/>
        <end position="191"/>
    </location>
</feature>
<feature type="compositionally biased region" description="Basic residues" evidence="1">
    <location>
        <begin position="653"/>
        <end position="671"/>
    </location>
</feature>
<dbReference type="AlphaFoldDB" id="M3D4U5"/>
<feature type="compositionally biased region" description="Low complexity" evidence="1">
    <location>
        <begin position="621"/>
        <end position="631"/>
    </location>
</feature>
<feature type="region of interest" description="Disordered" evidence="1">
    <location>
        <begin position="1"/>
        <end position="31"/>
    </location>
</feature>
<dbReference type="STRING" id="692275.M3D4U5"/>
<feature type="compositionally biased region" description="Low complexity" evidence="1">
    <location>
        <begin position="377"/>
        <end position="393"/>
    </location>
</feature>
<dbReference type="eggNOG" id="ENOG502R9AD">
    <property type="taxonomic scope" value="Eukaryota"/>
</dbReference>
<feature type="compositionally biased region" description="Basic residues" evidence="1">
    <location>
        <begin position="1"/>
        <end position="10"/>
    </location>
</feature>
<dbReference type="OMA" id="RATTHFT"/>
<feature type="region of interest" description="Disordered" evidence="1">
    <location>
        <begin position="608"/>
        <end position="671"/>
    </location>
</feature>
<feature type="compositionally biased region" description="Polar residues" evidence="1">
    <location>
        <begin position="221"/>
        <end position="230"/>
    </location>
</feature>
<sequence>MGLFSRKTKAKPVQNEVKAEEKKEIEIPPLPYKHISKHAAADSAAQGSRSDSYEDRTQIALANRQRMANSPYDTSLSNASFVQDIAHNMARGSRSRPASPTAERFGVSRSYSDDAHYHNLHRNSTGPSHKSRAGAQAPKLQRSSTDYFARSPHTHGKQPAEAGYYSYSSDSGYESAEPASAMHSRAPSEHNDFSKGHAAYSNLLPELALNGEHSPVDLNSDARSIRSTRSVSKRTRFEDSVDPMPALDQLQQYRQDSDSSLGLTSHHEGSSPPLSILEGFKVNKKGKILNEEGEPIGELVEGDLLDCVRQKVNANGEVLDEYSRIVGHARTIATPTTTQQNVLPATETGTPIAQASPVLTRPQSVQQPVEVTKSVEEPVQSEPVAAAVPAQEVQRSDSAGETWLPAVTHQVMPQSNAVPVLSLPTPEPARVARSASERSLSELSKSYVRPAMRSVPENKVPIDDAFPASPSSYSYKGEIPATDGPSAAGKLLLGPSSYAKLALVGGHSASTLFPPTRPVGISSRRSTSHIGTSSSANRLPLQSAMKKRSQYDYTFDFTPSDSGSEAPSSDDGRMLTLGGHSRSASMHTTGSMSRPRTYFTHAGKVTIDPDDLAPSKGKQSATAAAAAAAAAAPPPPPPVPAVPTAESLDEKKKGNRKSFLSRRKSKTAAAA</sequence>
<name>M3D4U5_SPHMS</name>
<dbReference type="Proteomes" id="UP000016931">
    <property type="component" value="Unassembled WGS sequence"/>
</dbReference>
<protein>
    <submittedName>
        <fullName evidence="2">Uncharacterized protein</fullName>
    </submittedName>
</protein>
<evidence type="ECO:0000313" key="2">
    <source>
        <dbReference type="EMBL" id="EMF13225.1"/>
    </source>
</evidence>
<dbReference type="Pfam" id="PF12396">
    <property type="entry name" value="DUF3659"/>
    <property type="match status" value="1"/>
</dbReference>
<feature type="compositionally biased region" description="Pro residues" evidence="1">
    <location>
        <begin position="632"/>
        <end position="641"/>
    </location>
</feature>
<feature type="region of interest" description="Disordered" evidence="1">
    <location>
        <begin position="36"/>
        <end position="55"/>
    </location>
</feature>
<dbReference type="PANTHER" id="PTHR39461:SF1">
    <property type="entry name" value="LEA DOMAIN PROTEIN (AFU_ORTHOLOGUE AFUA_8G04920)"/>
    <property type="match status" value="1"/>
</dbReference>
<feature type="region of interest" description="Disordered" evidence="1">
    <location>
        <begin position="515"/>
        <end position="596"/>
    </location>
</feature>
<feature type="compositionally biased region" description="Polar residues" evidence="1">
    <location>
        <begin position="249"/>
        <end position="263"/>
    </location>
</feature>
<dbReference type="InterPro" id="IPR022124">
    <property type="entry name" value="DUF3659"/>
</dbReference>
<dbReference type="GeneID" id="27902155"/>
<dbReference type="EMBL" id="KB456263">
    <property type="protein sequence ID" value="EMF13225.1"/>
    <property type="molecule type" value="Genomic_DNA"/>
</dbReference>
<dbReference type="PANTHER" id="PTHR39461">
    <property type="entry name" value="LEA DOMAIN PROTEIN (AFU_ORTHOLOGUE AFUA_8G04920)"/>
    <property type="match status" value="1"/>
</dbReference>
<gene>
    <name evidence="2" type="ORF">SEPMUDRAFT_148594</name>
</gene>
<dbReference type="HOGENOM" id="CLU_362912_0_0_1"/>
<feature type="region of interest" description="Disordered" evidence="1">
    <location>
        <begin position="213"/>
        <end position="274"/>
    </location>
</feature>
<feature type="compositionally biased region" description="Polar residues" evidence="1">
    <location>
        <begin position="523"/>
        <end position="537"/>
    </location>
</feature>
<evidence type="ECO:0000313" key="3">
    <source>
        <dbReference type="Proteomes" id="UP000016931"/>
    </source>
</evidence>
<dbReference type="RefSeq" id="XP_016761346.1">
    <property type="nucleotide sequence ID" value="XM_016905018.1"/>
</dbReference>
<evidence type="ECO:0000256" key="1">
    <source>
        <dbReference type="SAM" id="MobiDB-lite"/>
    </source>
</evidence>
<keyword evidence="3" id="KW-1185">Reference proteome</keyword>
<organism evidence="2 3">
    <name type="scientific">Sphaerulina musiva (strain SO2202)</name>
    <name type="common">Poplar stem canker fungus</name>
    <name type="synonym">Septoria musiva</name>
    <dbReference type="NCBI Taxonomy" id="692275"/>
    <lineage>
        <taxon>Eukaryota</taxon>
        <taxon>Fungi</taxon>
        <taxon>Dikarya</taxon>
        <taxon>Ascomycota</taxon>
        <taxon>Pezizomycotina</taxon>
        <taxon>Dothideomycetes</taxon>
        <taxon>Dothideomycetidae</taxon>
        <taxon>Mycosphaerellales</taxon>
        <taxon>Mycosphaerellaceae</taxon>
        <taxon>Sphaerulina</taxon>
    </lineage>
</organism>